<keyword evidence="6" id="KW-1185">Reference proteome</keyword>
<dbReference type="KEGG" id="sind:110012035"/>
<name>A0A8M8US58_SESIN</name>
<evidence type="ECO:0000256" key="2">
    <source>
        <dbReference type="ARBA" id="ARBA00005892"/>
    </source>
</evidence>
<gene>
    <name evidence="7" type="primary">LOC110012035</name>
</gene>
<evidence type="ECO:0000256" key="5">
    <source>
        <dbReference type="SAM" id="SignalP"/>
    </source>
</evidence>
<comment type="similarity">
    <text evidence="2">Belongs to the NUP186/NUP192/NUP205 family.</text>
</comment>
<dbReference type="PANTHER" id="PTHR31344">
    <property type="entry name" value="NUCLEAR PORE COMPLEX PROTEIN NUP205"/>
    <property type="match status" value="1"/>
</dbReference>
<sequence>MHQIAYSLLFSLVIAFISDALSTVPNKVSVLSQDASFRREFHEIVMVAGNDTVVEGFVDCVRLAWVVQLIMVQDGNDADEALTSTLSNDMKSVCSCLDIVFANNVSSFGWIRSFIQQHIRFLCYSFYCILQPLLMKQVV</sequence>
<dbReference type="OrthoDB" id="2019644at2759"/>
<keyword evidence="3" id="KW-0813">Transport</keyword>
<feature type="signal peptide" evidence="5">
    <location>
        <begin position="1"/>
        <end position="20"/>
    </location>
</feature>
<keyword evidence="5" id="KW-0732">Signal</keyword>
<evidence type="ECO:0000313" key="6">
    <source>
        <dbReference type="Proteomes" id="UP000504604"/>
    </source>
</evidence>
<protein>
    <submittedName>
        <fullName evidence="7">Nuclear pore complex protein NUP205-like</fullName>
    </submittedName>
</protein>
<evidence type="ECO:0000313" key="7">
    <source>
        <dbReference type="RefSeq" id="XP_020549778.1"/>
    </source>
</evidence>
<dbReference type="GeneID" id="110012035"/>
<dbReference type="PANTHER" id="PTHR31344:SF0">
    <property type="entry name" value="NUCLEAR PORE COMPLEX PROTEIN NUP205"/>
    <property type="match status" value="1"/>
</dbReference>
<dbReference type="InterPro" id="IPR021827">
    <property type="entry name" value="Nup186/Nup192/Nup205"/>
</dbReference>
<organism evidence="6 7">
    <name type="scientific">Sesamum indicum</name>
    <name type="common">Oriental sesame</name>
    <name type="synonym">Sesamum orientale</name>
    <dbReference type="NCBI Taxonomy" id="4182"/>
    <lineage>
        <taxon>Eukaryota</taxon>
        <taxon>Viridiplantae</taxon>
        <taxon>Streptophyta</taxon>
        <taxon>Embryophyta</taxon>
        <taxon>Tracheophyta</taxon>
        <taxon>Spermatophyta</taxon>
        <taxon>Magnoliopsida</taxon>
        <taxon>eudicotyledons</taxon>
        <taxon>Gunneridae</taxon>
        <taxon>Pentapetalae</taxon>
        <taxon>asterids</taxon>
        <taxon>lamiids</taxon>
        <taxon>Lamiales</taxon>
        <taxon>Pedaliaceae</taxon>
        <taxon>Sesamum</taxon>
    </lineage>
</organism>
<dbReference type="RefSeq" id="XP_020549778.1">
    <property type="nucleotide sequence ID" value="XM_020694119.1"/>
</dbReference>
<feature type="chain" id="PRO_5035473201" evidence="5">
    <location>
        <begin position="21"/>
        <end position="139"/>
    </location>
</feature>
<keyword evidence="4" id="KW-0539">Nucleus</keyword>
<reference evidence="7" key="1">
    <citation type="submission" date="2025-08" db="UniProtKB">
        <authorList>
            <consortium name="RefSeq"/>
        </authorList>
    </citation>
    <scope>IDENTIFICATION</scope>
</reference>
<comment type="subcellular location">
    <subcellularLocation>
        <location evidence="1">Nucleus</location>
    </subcellularLocation>
</comment>
<proteinExistence type="inferred from homology"/>
<evidence type="ECO:0000256" key="3">
    <source>
        <dbReference type="ARBA" id="ARBA00022448"/>
    </source>
</evidence>
<dbReference type="GO" id="GO:0005643">
    <property type="term" value="C:nuclear pore"/>
    <property type="evidence" value="ECO:0007669"/>
    <property type="project" value="InterPro"/>
</dbReference>
<evidence type="ECO:0000256" key="4">
    <source>
        <dbReference type="ARBA" id="ARBA00023242"/>
    </source>
</evidence>
<dbReference type="AlphaFoldDB" id="A0A8M8US58"/>
<dbReference type="Proteomes" id="UP000504604">
    <property type="component" value="Linkage group LG5"/>
</dbReference>
<evidence type="ECO:0000256" key="1">
    <source>
        <dbReference type="ARBA" id="ARBA00004123"/>
    </source>
</evidence>
<accession>A0A8M8US58</accession>